<sequence>MVDGFREGRARQAEASRTGDGCCAVDLAVRLLRIRQSGILLHHAPLPILRIEVHVPLSCQGVGERGIRKGMMGTQCQGSGSMIEVSKRQRRMTVRFSQSVGSRTTLTMVGKARVRRGRRLRDEPNGGDSFRSQGRCVGLRLASRRDNATRGLTTHGDAILISVIFSLASYTRRLTRRDANGENSEMLLEASNSSSDIDLHIPS</sequence>
<protein>
    <submittedName>
        <fullName evidence="1">Uncharacterized protein</fullName>
    </submittedName>
</protein>
<reference evidence="1" key="1">
    <citation type="submission" date="2020-05" db="EMBL/GenBank/DDBJ databases">
        <title>WGS assembly of Panicum virgatum.</title>
        <authorList>
            <person name="Lovell J.T."/>
            <person name="Jenkins J."/>
            <person name="Shu S."/>
            <person name="Juenger T.E."/>
            <person name="Schmutz J."/>
        </authorList>
    </citation>
    <scope>NUCLEOTIDE SEQUENCE</scope>
    <source>
        <strain evidence="1">AP13</strain>
    </source>
</reference>
<dbReference type="Proteomes" id="UP000823388">
    <property type="component" value="Chromosome 5K"/>
</dbReference>
<accession>A0A8T0SLQ0</accession>
<proteinExistence type="predicted"/>
<dbReference type="AlphaFoldDB" id="A0A8T0SLQ0"/>
<dbReference type="EMBL" id="CM029045">
    <property type="protein sequence ID" value="KAG2597933.1"/>
    <property type="molecule type" value="Genomic_DNA"/>
</dbReference>
<evidence type="ECO:0000313" key="1">
    <source>
        <dbReference type="EMBL" id="KAG2597933.1"/>
    </source>
</evidence>
<evidence type="ECO:0000313" key="2">
    <source>
        <dbReference type="Proteomes" id="UP000823388"/>
    </source>
</evidence>
<organism evidence="1 2">
    <name type="scientific">Panicum virgatum</name>
    <name type="common">Blackwell switchgrass</name>
    <dbReference type="NCBI Taxonomy" id="38727"/>
    <lineage>
        <taxon>Eukaryota</taxon>
        <taxon>Viridiplantae</taxon>
        <taxon>Streptophyta</taxon>
        <taxon>Embryophyta</taxon>
        <taxon>Tracheophyta</taxon>
        <taxon>Spermatophyta</taxon>
        <taxon>Magnoliopsida</taxon>
        <taxon>Liliopsida</taxon>
        <taxon>Poales</taxon>
        <taxon>Poaceae</taxon>
        <taxon>PACMAD clade</taxon>
        <taxon>Panicoideae</taxon>
        <taxon>Panicodae</taxon>
        <taxon>Paniceae</taxon>
        <taxon>Panicinae</taxon>
        <taxon>Panicum</taxon>
        <taxon>Panicum sect. Hiantes</taxon>
    </lineage>
</organism>
<keyword evidence="2" id="KW-1185">Reference proteome</keyword>
<gene>
    <name evidence="1" type="ORF">PVAP13_5KG548814</name>
</gene>
<comment type="caution">
    <text evidence="1">The sequence shown here is derived from an EMBL/GenBank/DDBJ whole genome shotgun (WGS) entry which is preliminary data.</text>
</comment>
<name>A0A8T0SLQ0_PANVG</name>